<sequence length="74" mass="8659">MVILARWLFLVLCRNAVKPGIAVCLRKWASRVWGSFAAQREQAPPHNRLFPTRFSDFKILAVRSSNEQAQDFRW</sequence>
<comment type="caution">
    <text evidence="1">The sequence shown here is derived from an EMBL/GenBank/DDBJ whole genome shotgun (WGS) entry which is preliminary data.</text>
</comment>
<reference evidence="1 2" key="2">
    <citation type="journal article" date="2018" name="Nature">
        <title>Mutant phenotypes for thousands of bacterial genes of unknown function.</title>
        <authorList>
            <person name="Price M.N."/>
            <person name="Wetmore K.M."/>
            <person name="Waters R.J."/>
            <person name="Callaghan M."/>
            <person name="Ray J."/>
            <person name="Liu H."/>
            <person name="Kuehl J.V."/>
            <person name="Melnyk R.A."/>
            <person name="Lamson J.S."/>
            <person name="Suh Y."/>
            <person name="Carlson H.K."/>
            <person name="Esquivel Z."/>
            <person name="Sadeeshkumar H."/>
            <person name="Chakraborty R."/>
            <person name="Zane G.M."/>
            <person name="Rubin B.E."/>
            <person name="Wall J.D."/>
            <person name="Visel A."/>
            <person name="Bristow J."/>
            <person name="Blow M.J."/>
            <person name="Arkin A.P."/>
            <person name="Deutschbauer A.M."/>
        </authorList>
    </citation>
    <scope>NUCLEOTIDE SEQUENCE [LARGE SCALE GENOMIC DNA]</scope>
    <source>
        <strain evidence="1 2">FW300-N1B4</strain>
    </source>
</reference>
<protein>
    <submittedName>
        <fullName evidence="1">Uncharacterized protein</fullName>
    </submittedName>
</protein>
<evidence type="ECO:0000313" key="2">
    <source>
        <dbReference type="Proteomes" id="UP000076489"/>
    </source>
</evidence>
<dbReference type="EMBL" id="LUKJ01000003">
    <property type="protein sequence ID" value="KZN19529.1"/>
    <property type="molecule type" value="Genomic_DNA"/>
</dbReference>
<gene>
    <name evidence="1" type="ORF">A1D17_26470</name>
</gene>
<proteinExistence type="predicted"/>
<name>A0A166PZT6_PSEFL</name>
<accession>A0A166PZT6</accession>
<organism evidence="1 2">
    <name type="scientific">Pseudomonas fluorescens</name>
    <dbReference type="NCBI Taxonomy" id="294"/>
    <lineage>
        <taxon>Bacteria</taxon>
        <taxon>Pseudomonadati</taxon>
        <taxon>Pseudomonadota</taxon>
        <taxon>Gammaproteobacteria</taxon>
        <taxon>Pseudomonadales</taxon>
        <taxon>Pseudomonadaceae</taxon>
        <taxon>Pseudomonas</taxon>
    </lineage>
</organism>
<evidence type="ECO:0000313" key="1">
    <source>
        <dbReference type="EMBL" id="KZN19529.1"/>
    </source>
</evidence>
<dbReference type="Proteomes" id="UP000076489">
    <property type="component" value="Unassembled WGS sequence"/>
</dbReference>
<dbReference type="AlphaFoldDB" id="A0A166PZT6"/>
<reference evidence="2" key="1">
    <citation type="submission" date="2016-03" db="EMBL/GenBank/DDBJ databases">
        <authorList>
            <person name="Ray J."/>
            <person name="Price M."/>
            <person name="Deutschbauer A."/>
        </authorList>
    </citation>
    <scope>NUCLEOTIDE SEQUENCE [LARGE SCALE GENOMIC DNA]</scope>
    <source>
        <strain evidence="2">FW300-N1B4</strain>
    </source>
</reference>